<keyword evidence="4 8" id="KW-0732">Signal</keyword>
<keyword evidence="5" id="KW-0274">FAD</keyword>
<dbReference type="Pfam" id="PF07156">
    <property type="entry name" value="Prenylcys_lyase"/>
    <property type="match status" value="1"/>
</dbReference>
<dbReference type="Gene3D" id="3.90.660.20">
    <property type="entry name" value="Protoporphyrinogen oxidase, mitochondrial, domain 2"/>
    <property type="match status" value="2"/>
</dbReference>
<gene>
    <name evidence="10" type="ORF">KFL_002890040</name>
</gene>
<dbReference type="OrthoDB" id="437369at2759"/>
<feature type="chain" id="PRO_5012575767" description="Prenylcysteine lyase domain-containing protein" evidence="8">
    <location>
        <begin position="24"/>
        <end position="507"/>
    </location>
</feature>
<proteinExistence type="inferred from homology"/>
<sequence length="507" mass="55350">MSLVLFPLLLAGLLVSHVGPCTSEKVAIVGGGVGGAAAAYYLHKADGHAEIHLFEREQRLGGTLQEVTFEGRVVELGHPVFHKKNKLSAQLVEELGLETAVPQGLDGSYGIFDGESFVYREGANDTNADDWRRFFKYLTRYTLNIRGMKFNIQAYLENWEKLLDDPPFEDVPDLLDMVNMVEKATYTLAQDLADSYGALTLRDFGAASTRFVLGQDPPIVNSVAAHQALSVSRACRADQLWSVKGGAKQLVQKLVDQSKATVHLGHDVNGIDARADGVYEVRHKGGGKTVSEAFDVVIISAPLDPDELALPDGVDAGPDIDWLDQEVTLVKGTLNQTTFKVGKNETLPDVIATVDTVFFPIHALRRLWTFPDGEHAFLVTMAEKMTDEMVNDCFSHVSKIKRMTLENVWPDLSAKGKGAKYPPIQLDGKKLLFPAAVESVVSGLEATIISARNAVRLLLEPKEAPIEESVVAVEEATERVNVGKVPEHVLGEKTGAETADLPDRTEL</sequence>
<accession>A0A1Y1ICI0</accession>
<dbReference type="EMBL" id="DF237238">
    <property type="protein sequence ID" value="GAQ86437.1"/>
    <property type="molecule type" value="Genomic_DNA"/>
</dbReference>
<dbReference type="PANTHER" id="PTHR15944">
    <property type="entry name" value="FARNESYLCYSTEINE LYASE"/>
    <property type="match status" value="1"/>
</dbReference>
<organism evidence="10 11">
    <name type="scientific">Klebsormidium nitens</name>
    <name type="common">Green alga</name>
    <name type="synonym">Ulothrix nitens</name>
    <dbReference type="NCBI Taxonomy" id="105231"/>
    <lineage>
        <taxon>Eukaryota</taxon>
        <taxon>Viridiplantae</taxon>
        <taxon>Streptophyta</taxon>
        <taxon>Klebsormidiophyceae</taxon>
        <taxon>Klebsormidiales</taxon>
        <taxon>Klebsormidiaceae</taxon>
        <taxon>Klebsormidium</taxon>
    </lineage>
</organism>
<keyword evidence="7" id="KW-0325">Glycoprotein</keyword>
<dbReference type="OMA" id="RWIYNIM"/>
<name>A0A1Y1ICI0_KLENI</name>
<reference evidence="10 11" key="1">
    <citation type="journal article" date="2014" name="Nat. Commun.">
        <title>Klebsormidium flaccidum genome reveals primary factors for plant terrestrial adaptation.</title>
        <authorList>
            <person name="Hori K."/>
            <person name="Maruyama F."/>
            <person name="Fujisawa T."/>
            <person name="Togashi T."/>
            <person name="Yamamoto N."/>
            <person name="Seo M."/>
            <person name="Sato S."/>
            <person name="Yamada T."/>
            <person name="Mori H."/>
            <person name="Tajima N."/>
            <person name="Moriyama T."/>
            <person name="Ikeuchi M."/>
            <person name="Watanabe M."/>
            <person name="Wada H."/>
            <person name="Kobayashi K."/>
            <person name="Saito M."/>
            <person name="Masuda T."/>
            <person name="Sasaki-Sekimoto Y."/>
            <person name="Mashiguchi K."/>
            <person name="Awai K."/>
            <person name="Shimojima M."/>
            <person name="Masuda S."/>
            <person name="Iwai M."/>
            <person name="Nobusawa T."/>
            <person name="Narise T."/>
            <person name="Kondo S."/>
            <person name="Saito H."/>
            <person name="Sato R."/>
            <person name="Murakawa M."/>
            <person name="Ihara Y."/>
            <person name="Oshima-Yamada Y."/>
            <person name="Ohtaka K."/>
            <person name="Satoh M."/>
            <person name="Sonobe K."/>
            <person name="Ishii M."/>
            <person name="Ohtani R."/>
            <person name="Kanamori-Sato M."/>
            <person name="Honoki R."/>
            <person name="Miyazaki D."/>
            <person name="Mochizuki H."/>
            <person name="Umetsu J."/>
            <person name="Higashi K."/>
            <person name="Shibata D."/>
            <person name="Kamiya Y."/>
            <person name="Sato N."/>
            <person name="Nakamura Y."/>
            <person name="Tabata S."/>
            <person name="Ida S."/>
            <person name="Kurokawa K."/>
            <person name="Ohta H."/>
        </authorList>
    </citation>
    <scope>NUCLEOTIDE SEQUENCE [LARGE SCALE GENOMIC DNA]</scope>
    <source>
        <strain evidence="10 11">NIES-2285</strain>
    </source>
</reference>
<dbReference type="AlphaFoldDB" id="A0A1Y1ICI0"/>
<evidence type="ECO:0000256" key="2">
    <source>
        <dbReference type="ARBA" id="ARBA00009967"/>
    </source>
</evidence>
<feature type="domain" description="Prenylcysteine lyase" evidence="9">
    <location>
        <begin position="128"/>
        <end position="459"/>
    </location>
</feature>
<comment type="similarity">
    <text evidence="2">Belongs to the prenylcysteine oxidase family.</text>
</comment>
<evidence type="ECO:0000256" key="3">
    <source>
        <dbReference type="ARBA" id="ARBA00022630"/>
    </source>
</evidence>
<evidence type="ECO:0000256" key="7">
    <source>
        <dbReference type="ARBA" id="ARBA00023180"/>
    </source>
</evidence>
<evidence type="ECO:0000256" key="1">
    <source>
        <dbReference type="ARBA" id="ARBA00001974"/>
    </source>
</evidence>
<dbReference type="GO" id="GO:0030327">
    <property type="term" value="P:prenylated protein catabolic process"/>
    <property type="evidence" value="ECO:0000318"/>
    <property type="project" value="GO_Central"/>
</dbReference>
<evidence type="ECO:0000256" key="6">
    <source>
        <dbReference type="ARBA" id="ARBA00023002"/>
    </source>
</evidence>
<comment type="cofactor">
    <cofactor evidence="1">
        <name>FAD</name>
        <dbReference type="ChEBI" id="CHEBI:57692"/>
    </cofactor>
</comment>
<dbReference type="GO" id="GO:0030328">
    <property type="term" value="P:prenylcysteine catabolic process"/>
    <property type="evidence" value="ECO:0007669"/>
    <property type="project" value="InterPro"/>
</dbReference>
<evidence type="ECO:0000256" key="4">
    <source>
        <dbReference type="ARBA" id="ARBA00022729"/>
    </source>
</evidence>
<dbReference type="Proteomes" id="UP000054558">
    <property type="component" value="Unassembled WGS sequence"/>
</dbReference>
<dbReference type="Gene3D" id="3.50.50.60">
    <property type="entry name" value="FAD/NAD(P)-binding domain"/>
    <property type="match status" value="2"/>
</dbReference>
<dbReference type="InterPro" id="IPR036188">
    <property type="entry name" value="FAD/NAD-bd_sf"/>
</dbReference>
<evidence type="ECO:0000313" key="11">
    <source>
        <dbReference type="Proteomes" id="UP000054558"/>
    </source>
</evidence>
<dbReference type="SUPFAM" id="SSF51905">
    <property type="entry name" value="FAD/NAD(P)-binding domain"/>
    <property type="match status" value="1"/>
</dbReference>
<evidence type="ECO:0000256" key="5">
    <source>
        <dbReference type="ARBA" id="ARBA00022827"/>
    </source>
</evidence>
<keyword evidence="11" id="KW-1185">Reference proteome</keyword>
<evidence type="ECO:0000313" key="10">
    <source>
        <dbReference type="EMBL" id="GAQ86437.1"/>
    </source>
</evidence>
<dbReference type="InterPro" id="IPR010795">
    <property type="entry name" value="Prenylcys_lyase"/>
</dbReference>
<evidence type="ECO:0000259" key="9">
    <source>
        <dbReference type="Pfam" id="PF07156"/>
    </source>
</evidence>
<keyword evidence="3" id="KW-0285">Flavoprotein</keyword>
<protein>
    <recommendedName>
        <fullName evidence="9">Prenylcysteine lyase domain-containing protein</fullName>
    </recommendedName>
</protein>
<dbReference type="InterPro" id="IPR017046">
    <property type="entry name" value="Prenylcysteine_Oxase1"/>
</dbReference>
<dbReference type="PANTHER" id="PTHR15944:SF0">
    <property type="entry name" value="PRENYLCYSTEINE LYASE DOMAIN-CONTAINING PROTEIN"/>
    <property type="match status" value="1"/>
</dbReference>
<keyword evidence="6" id="KW-0560">Oxidoreductase</keyword>
<evidence type="ECO:0000256" key="8">
    <source>
        <dbReference type="SAM" id="SignalP"/>
    </source>
</evidence>
<dbReference type="GO" id="GO:0001735">
    <property type="term" value="F:prenylcysteine oxidase activity"/>
    <property type="evidence" value="ECO:0000318"/>
    <property type="project" value="GO_Central"/>
</dbReference>
<feature type="signal peptide" evidence="8">
    <location>
        <begin position="1"/>
        <end position="23"/>
    </location>
</feature>
<dbReference type="Pfam" id="PF13450">
    <property type="entry name" value="NAD_binding_8"/>
    <property type="match status" value="1"/>
</dbReference>